<dbReference type="Proteomes" id="UP000775547">
    <property type="component" value="Unassembled WGS sequence"/>
</dbReference>
<feature type="transmembrane region" description="Helical" evidence="6">
    <location>
        <begin position="129"/>
        <end position="148"/>
    </location>
</feature>
<name>A0A9P7G5X7_9AGAR</name>
<evidence type="ECO:0000256" key="3">
    <source>
        <dbReference type="ARBA" id="ARBA00022692"/>
    </source>
</evidence>
<evidence type="ECO:0000256" key="1">
    <source>
        <dbReference type="ARBA" id="ARBA00004141"/>
    </source>
</evidence>
<feature type="transmembrane region" description="Helical" evidence="6">
    <location>
        <begin position="88"/>
        <end position="109"/>
    </location>
</feature>
<comment type="similarity">
    <text evidence="2">Belongs to the acetate uptake transporter (AceTr) (TC 2.A.96) family.</text>
</comment>
<feature type="transmembrane region" description="Helical" evidence="6">
    <location>
        <begin position="180"/>
        <end position="199"/>
    </location>
</feature>
<evidence type="ECO:0000313" key="8">
    <source>
        <dbReference type="Proteomes" id="UP000775547"/>
    </source>
</evidence>
<evidence type="ECO:0000256" key="2">
    <source>
        <dbReference type="ARBA" id="ARBA00005587"/>
    </source>
</evidence>
<evidence type="ECO:0000256" key="4">
    <source>
        <dbReference type="ARBA" id="ARBA00022989"/>
    </source>
</evidence>
<keyword evidence="5 6" id="KW-0472">Membrane</keyword>
<dbReference type="InterPro" id="IPR000791">
    <property type="entry name" value="Gpr1/Fun34/SatP-like"/>
</dbReference>
<organism evidence="7 8">
    <name type="scientific">Asterophora parasitica</name>
    <dbReference type="NCBI Taxonomy" id="117018"/>
    <lineage>
        <taxon>Eukaryota</taxon>
        <taxon>Fungi</taxon>
        <taxon>Dikarya</taxon>
        <taxon>Basidiomycota</taxon>
        <taxon>Agaricomycotina</taxon>
        <taxon>Agaricomycetes</taxon>
        <taxon>Agaricomycetidae</taxon>
        <taxon>Agaricales</taxon>
        <taxon>Tricholomatineae</taxon>
        <taxon>Lyophyllaceae</taxon>
        <taxon>Asterophora</taxon>
    </lineage>
</organism>
<reference evidence="7" key="2">
    <citation type="submission" date="2021-10" db="EMBL/GenBank/DDBJ databases">
        <title>Phylogenomics reveals ancestral predisposition of the termite-cultivated fungus Termitomyces towards a domesticated lifestyle.</title>
        <authorList>
            <person name="Auxier B."/>
            <person name="Grum-Grzhimaylo A."/>
            <person name="Cardenas M.E."/>
            <person name="Lodge J.D."/>
            <person name="Laessoe T."/>
            <person name="Pedersen O."/>
            <person name="Smith M.E."/>
            <person name="Kuyper T.W."/>
            <person name="Franco-Molano E.A."/>
            <person name="Baroni T.J."/>
            <person name="Aanen D.K."/>
        </authorList>
    </citation>
    <scope>NUCLEOTIDE SEQUENCE</scope>
    <source>
        <strain evidence="7">AP01</strain>
        <tissue evidence="7">Mycelium</tissue>
    </source>
</reference>
<reference evidence="7" key="1">
    <citation type="submission" date="2020-07" db="EMBL/GenBank/DDBJ databases">
        <authorList>
            <person name="Nieuwenhuis M."/>
            <person name="Van De Peppel L.J.J."/>
        </authorList>
    </citation>
    <scope>NUCLEOTIDE SEQUENCE</scope>
    <source>
        <strain evidence="7">AP01</strain>
        <tissue evidence="7">Mycelium</tissue>
    </source>
</reference>
<dbReference type="Pfam" id="PF01184">
    <property type="entry name" value="Gpr1_Fun34_YaaH"/>
    <property type="match status" value="1"/>
</dbReference>
<evidence type="ECO:0000313" key="7">
    <source>
        <dbReference type="EMBL" id="KAG5644469.1"/>
    </source>
</evidence>
<sequence>MSDIEKGSVEVIESTSAAKRSYVPRPSTIGNPAPLGMFSFASSTFMLSMYNAQVRGITQPNVVVGMAIWCGGIVQILAGMWEFPRNNVFGVTALTSYGAFWLSYATILIPSSGILSAYGDDTAQLQSALGIFLTTWCMFTFALCFVSIGKNITFIVLFGVLGTTLATLASGQFFDSVAATRAGGVMGVVVAFMAYYVGLSQLLESESHPVIRLPLGLLHTSPKKD</sequence>
<evidence type="ECO:0000256" key="6">
    <source>
        <dbReference type="SAM" id="Phobius"/>
    </source>
</evidence>
<protein>
    <recommendedName>
        <fullName evidence="9">Gpr1 family protein</fullName>
    </recommendedName>
</protein>
<dbReference type="InterPro" id="IPR051633">
    <property type="entry name" value="AceTr"/>
</dbReference>
<comment type="caution">
    <text evidence="7">The sequence shown here is derived from an EMBL/GenBank/DDBJ whole genome shotgun (WGS) entry which is preliminary data.</text>
</comment>
<evidence type="ECO:0000256" key="5">
    <source>
        <dbReference type="ARBA" id="ARBA00023136"/>
    </source>
</evidence>
<dbReference type="OrthoDB" id="3648309at2759"/>
<dbReference type="PANTHER" id="PTHR31123:SF1">
    <property type="entry name" value="ACCUMULATION OF DYADS PROTEIN 2-RELATED"/>
    <property type="match status" value="1"/>
</dbReference>
<accession>A0A9P7G5X7</accession>
<comment type="subcellular location">
    <subcellularLocation>
        <location evidence="1">Membrane</location>
        <topology evidence="1">Multi-pass membrane protein</topology>
    </subcellularLocation>
</comment>
<evidence type="ECO:0008006" key="9">
    <source>
        <dbReference type="Google" id="ProtNLM"/>
    </source>
</evidence>
<feature type="transmembrane region" description="Helical" evidence="6">
    <location>
        <begin position="62"/>
        <end position="81"/>
    </location>
</feature>
<dbReference type="GO" id="GO:0005886">
    <property type="term" value="C:plasma membrane"/>
    <property type="evidence" value="ECO:0007669"/>
    <property type="project" value="TreeGrafter"/>
</dbReference>
<dbReference type="NCBIfam" id="NF038013">
    <property type="entry name" value="AceTr_1"/>
    <property type="match status" value="1"/>
</dbReference>
<keyword evidence="4 6" id="KW-1133">Transmembrane helix</keyword>
<proteinExistence type="inferred from homology"/>
<keyword evidence="8" id="KW-1185">Reference proteome</keyword>
<dbReference type="GO" id="GO:0015123">
    <property type="term" value="F:acetate transmembrane transporter activity"/>
    <property type="evidence" value="ECO:0007669"/>
    <property type="project" value="TreeGrafter"/>
</dbReference>
<feature type="transmembrane region" description="Helical" evidence="6">
    <location>
        <begin position="155"/>
        <end position="174"/>
    </location>
</feature>
<dbReference type="EMBL" id="JABCKV010000069">
    <property type="protein sequence ID" value="KAG5644469.1"/>
    <property type="molecule type" value="Genomic_DNA"/>
</dbReference>
<gene>
    <name evidence="7" type="ORF">DXG03_008370</name>
</gene>
<dbReference type="PANTHER" id="PTHR31123">
    <property type="entry name" value="ACCUMULATION OF DYADS PROTEIN 2-RELATED"/>
    <property type="match status" value="1"/>
</dbReference>
<keyword evidence="3 6" id="KW-0812">Transmembrane</keyword>
<dbReference type="AlphaFoldDB" id="A0A9P7G5X7"/>
<feature type="transmembrane region" description="Helical" evidence="6">
    <location>
        <begin position="29"/>
        <end position="50"/>
    </location>
</feature>